<feature type="non-terminal residue" evidence="2">
    <location>
        <position position="108"/>
    </location>
</feature>
<accession>A0A2K3LSV1</accession>
<reference evidence="2 3" key="1">
    <citation type="journal article" date="2014" name="Am. J. Bot.">
        <title>Genome assembly and annotation for red clover (Trifolium pratense; Fabaceae).</title>
        <authorList>
            <person name="Istvanek J."/>
            <person name="Jaros M."/>
            <person name="Krenek A."/>
            <person name="Repkova J."/>
        </authorList>
    </citation>
    <scope>NUCLEOTIDE SEQUENCE [LARGE SCALE GENOMIC DNA]</scope>
    <source>
        <strain evidence="3">cv. Tatra</strain>
        <tissue evidence="2">Young leaves</tissue>
    </source>
</reference>
<dbReference type="AlphaFoldDB" id="A0A2K3LSV1"/>
<feature type="compositionally biased region" description="Polar residues" evidence="1">
    <location>
        <begin position="87"/>
        <end position="97"/>
    </location>
</feature>
<protein>
    <submittedName>
        <fullName evidence="2">Uncharacterized protein</fullName>
    </submittedName>
</protein>
<evidence type="ECO:0000313" key="2">
    <source>
        <dbReference type="EMBL" id="PNX81618.1"/>
    </source>
</evidence>
<gene>
    <name evidence="2" type="ORF">L195_g037642</name>
</gene>
<comment type="caution">
    <text evidence="2">The sequence shown here is derived from an EMBL/GenBank/DDBJ whole genome shotgun (WGS) entry which is preliminary data.</text>
</comment>
<proteinExistence type="predicted"/>
<sequence>MDITTTLSTMDLEESIQANNQRLDSFEYSQHALESTVAASNQNFHDQLDKLNLRQNRLEAKMDARFDSLTSLMHERFPPIIVPAKSDLQSAGNSSSPLVPPGYEHVTA</sequence>
<evidence type="ECO:0000313" key="3">
    <source>
        <dbReference type="Proteomes" id="UP000236291"/>
    </source>
</evidence>
<feature type="region of interest" description="Disordered" evidence="1">
    <location>
        <begin position="86"/>
        <end position="108"/>
    </location>
</feature>
<organism evidence="2 3">
    <name type="scientific">Trifolium pratense</name>
    <name type="common">Red clover</name>
    <dbReference type="NCBI Taxonomy" id="57577"/>
    <lineage>
        <taxon>Eukaryota</taxon>
        <taxon>Viridiplantae</taxon>
        <taxon>Streptophyta</taxon>
        <taxon>Embryophyta</taxon>
        <taxon>Tracheophyta</taxon>
        <taxon>Spermatophyta</taxon>
        <taxon>Magnoliopsida</taxon>
        <taxon>eudicotyledons</taxon>
        <taxon>Gunneridae</taxon>
        <taxon>Pentapetalae</taxon>
        <taxon>rosids</taxon>
        <taxon>fabids</taxon>
        <taxon>Fabales</taxon>
        <taxon>Fabaceae</taxon>
        <taxon>Papilionoideae</taxon>
        <taxon>50 kb inversion clade</taxon>
        <taxon>NPAAA clade</taxon>
        <taxon>Hologalegina</taxon>
        <taxon>IRL clade</taxon>
        <taxon>Trifolieae</taxon>
        <taxon>Trifolium</taxon>
    </lineage>
</organism>
<dbReference type="EMBL" id="ASHM01040257">
    <property type="protein sequence ID" value="PNX81618.1"/>
    <property type="molecule type" value="Genomic_DNA"/>
</dbReference>
<name>A0A2K3LSV1_TRIPR</name>
<evidence type="ECO:0000256" key="1">
    <source>
        <dbReference type="SAM" id="MobiDB-lite"/>
    </source>
</evidence>
<dbReference type="Proteomes" id="UP000236291">
    <property type="component" value="Unassembled WGS sequence"/>
</dbReference>
<reference evidence="2 3" key="2">
    <citation type="journal article" date="2017" name="Front. Plant Sci.">
        <title>Gene Classification and Mining of Molecular Markers Useful in Red Clover (Trifolium pratense) Breeding.</title>
        <authorList>
            <person name="Istvanek J."/>
            <person name="Dluhosova J."/>
            <person name="Dluhos P."/>
            <person name="Patkova L."/>
            <person name="Nedelnik J."/>
            <person name="Repkova J."/>
        </authorList>
    </citation>
    <scope>NUCLEOTIDE SEQUENCE [LARGE SCALE GENOMIC DNA]</scope>
    <source>
        <strain evidence="3">cv. Tatra</strain>
        <tissue evidence="2">Young leaves</tissue>
    </source>
</reference>